<evidence type="ECO:0000256" key="4">
    <source>
        <dbReference type="ARBA" id="ARBA00022679"/>
    </source>
</evidence>
<dbReference type="Pfam" id="PF01170">
    <property type="entry name" value="UPF0020"/>
    <property type="match status" value="1"/>
</dbReference>
<keyword evidence="2" id="KW-0698">rRNA processing</keyword>
<keyword evidence="4 8" id="KW-0808">Transferase</keyword>
<dbReference type="GO" id="GO:0003723">
    <property type="term" value="F:RNA binding"/>
    <property type="evidence" value="ECO:0007669"/>
    <property type="project" value="UniProtKB-UniRule"/>
</dbReference>
<dbReference type="InterPro" id="IPR053943">
    <property type="entry name" value="RlmKL-like_Mtase_CS"/>
</dbReference>
<evidence type="ECO:0000256" key="1">
    <source>
        <dbReference type="ARBA" id="ARBA00022490"/>
    </source>
</evidence>
<evidence type="ECO:0000256" key="5">
    <source>
        <dbReference type="ARBA" id="ARBA00022691"/>
    </source>
</evidence>
<dbReference type="Proteomes" id="UP000323917">
    <property type="component" value="Chromosome"/>
</dbReference>
<sequence length="707" mass="80408">MSFQLVATAAFGLEAVVVRELATLGYEGRVARPGRIEFDGDEAAICRSNLWLRSADRILLQLAKFSSPDFDALFDTATELSWEEWIHVEAAILVRGRSHKSQLSSVPAVQRTVKKAIVQRLLNQFPELPETGPPVPVEIAILDDEATLSIDTSGEGLHKRGYRKLAGPAQLRETLAAALVQLSFWKPERPLVDPFCGTGTIIIEAAMLARRMAPGRNRVFAAEQWPTFPGEPWRIAREEAADLILPNLEERPMGTDIDSETLSLARYHAEQAEVAEDVHFQQRAFADLTSKRQFGCTIMNPPYGLRMGEEREVAELYRTFPEVLRGLKSWSHYILSAREDLEQLVGQEADRRRKLYNGKIACTYYQFYGPRPPKDSQYTQPAEAPAFGGLRDEARRQAEEFANRLKKLARHLRRWPTKRGITCYRLYERDIPEVPLVVDRYEDALHLAEIERPHERTAAEHADWLDLMCRTAAEALDVPREAVFLKHRARQRGTSQYERVSDRQEILTVTEGGLKFKVNLSDYLDTGLFLDHRITREMVRKTAAGKRFLNLFCYTGAFTVYAAVGGAASTTSVDLSANYLDWAVENLQLNGLAGPQHRFIRADAEEFLSDLKPDEKFDLAVVDPPTFSNSKRLEHDWDVQLGHVPLLNKLIEHMAPEGVIYFSTNSRRFKLDEAALKGVAIREISKQTVPEDFRNKRIHRCWRLVAR</sequence>
<dbReference type="GO" id="GO:0005737">
    <property type="term" value="C:cytoplasm"/>
    <property type="evidence" value="ECO:0007669"/>
    <property type="project" value="InterPro"/>
</dbReference>
<evidence type="ECO:0000313" key="9">
    <source>
        <dbReference type="Proteomes" id="UP000323917"/>
    </source>
</evidence>
<dbReference type="OrthoDB" id="9809404at2"/>
<dbReference type="PROSITE" id="PS51165">
    <property type="entry name" value="THUMP"/>
    <property type="match status" value="1"/>
</dbReference>
<dbReference type="Pfam" id="PF02926">
    <property type="entry name" value="THUMP"/>
    <property type="match status" value="1"/>
</dbReference>
<organism evidence="8 9">
    <name type="scientific">Bythopirellula goksoeyrii</name>
    <dbReference type="NCBI Taxonomy" id="1400387"/>
    <lineage>
        <taxon>Bacteria</taxon>
        <taxon>Pseudomonadati</taxon>
        <taxon>Planctomycetota</taxon>
        <taxon>Planctomycetia</taxon>
        <taxon>Pirellulales</taxon>
        <taxon>Lacipirellulaceae</taxon>
        <taxon>Bythopirellula</taxon>
    </lineage>
</organism>
<dbReference type="PIRSF" id="PIRSF037618">
    <property type="entry name" value="RNA_Mtase_bacteria_prd"/>
    <property type="match status" value="1"/>
</dbReference>
<evidence type="ECO:0000256" key="6">
    <source>
        <dbReference type="PROSITE-ProRule" id="PRU00529"/>
    </source>
</evidence>
<name>A0A5B9Q9Z1_9BACT</name>
<dbReference type="PANTHER" id="PTHR47313">
    <property type="entry name" value="RIBOSOMAL RNA LARGE SUBUNIT METHYLTRANSFERASE K/L"/>
    <property type="match status" value="1"/>
</dbReference>
<keyword evidence="9" id="KW-1185">Reference proteome</keyword>
<dbReference type="AlphaFoldDB" id="A0A5B9Q9Z1"/>
<dbReference type="SUPFAM" id="SSF53335">
    <property type="entry name" value="S-adenosyl-L-methionine-dependent methyltransferases"/>
    <property type="match status" value="2"/>
</dbReference>
<keyword evidence="6" id="KW-0694">RNA-binding</keyword>
<dbReference type="InterPro" id="IPR019614">
    <property type="entry name" value="SAM-dep_methyl-trfase"/>
</dbReference>
<dbReference type="Gene3D" id="3.30.2130.30">
    <property type="match status" value="1"/>
</dbReference>
<feature type="domain" description="THUMP" evidence="7">
    <location>
        <begin position="44"/>
        <end position="152"/>
    </location>
</feature>
<dbReference type="RefSeq" id="WP_148073207.1">
    <property type="nucleotide sequence ID" value="NZ_CP042913.1"/>
</dbReference>
<dbReference type="GO" id="GO:0070043">
    <property type="term" value="F:rRNA (guanine-N7-)-methyltransferase activity"/>
    <property type="evidence" value="ECO:0007669"/>
    <property type="project" value="TreeGrafter"/>
</dbReference>
<protein>
    <submittedName>
        <fullName evidence="8">Ribosomal RNA large subunit methyltransferase K/L</fullName>
    </submittedName>
</protein>
<dbReference type="InterPro" id="IPR000241">
    <property type="entry name" value="RlmKL-like_Mtase"/>
</dbReference>
<dbReference type="Gene3D" id="3.40.50.150">
    <property type="entry name" value="Vaccinia Virus protein VP39"/>
    <property type="match status" value="2"/>
</dbReference>
<keyword evidence="5" id="KW-0949">S-adenosyl-L-methionine</keyword>
<dbReference type="CDD" id="cd11715">
    <property type="entry name" value="THUMP_AdoMetMT"/>
    <property type="match status" value="1"/>
</dbReference>
<dbReference type="NCBIfam" id="NF008748">
    <property type="entry name" value="PRK11783.1"/>
    <property type="match status" value="1"/>
</dbReference>
<dbReference type="KEGG" id="bgok:Pr1d_18600"/>
<evidence type="ECO:0000256" key="3">
    <source>
        <dbReference type="ARBA" id="ARBA00022603"/>
    </source>
</evidence>
<dbReference type="InterPro" id="IPR004114">
    <property type="entry name" value="THUMP_dom"/>
</dbReference>
<dbReference type="Pfam" id="PF10672">
    <property type="entry name" value="Methyltrans_SAM"/>
    <property type="match status" value="1"/>
</dbReference>
<gene>
    <name evidence="8" type="primary">rlmL</name>
    <name evidence="8" type="ORF">Pr1d_18600</name>
</gene>
<dbReference type="Pfam" id="PF22020">
    <property type="entry name" value="RlmL_1st"/>
    <property type="match status" value="1"/>
</dbReference>
<dbReference type="PROSITE" id="PS01261">
    <property type="entry name" value="UPF0020"/>
    <property type="match status" value="1"/>
</dbReference>
<dbReference type="InterPro" id="IPR054170">
    <property type="entry name" value="RlmL_1st"/>
</dbReference>
<reference evidence="8 9" key="1">
    <citation type="submission" date="2019-08" db="EMBL/GenBank/DDBJ databases">
        <title>Deep-cultivation of Planctomycetes and their phenomic and genomic characterization uncovers novel biology.</title>
        <authorList>
            <person name="Wiegand S."/>
            <person name="Jogler M."/>
            <person name="Boedeker C."/>
            <person name="Pinto D."/>
            <person name="Vollmers J."/>
            <person name="Rivas-Marin E."/>
            <person name="Kohn T."/>
            <person name="Peeters S.H."/>
            <person name="Heuer A."/>
            <person name="Rast P."/>
            <person name="Oberbeckmann S."/>
            <person name="Bunk B."/>
            <person name="Jeske O."/>
            <person name="Meyerdierks A."/>
            <person name="Storesund J.E."/>
            <person name="Kallscheuer N."/>
            <person name="Luecker S."/>
            <person name="Lage O.M."/>
            <person name="Pohl T."/>
            <person name="Merkel B.J."/>
            <person name="Hornburger P."/>
            <person name="Mueller R.-W."/>
            <person name="Bruemmer F."/>
            <person name="Labrenz M."/>
            <person name="Spormann A.M."/>
            <person name="Op den Camp H."/>
            <person name="Overmann J."/>
            <person name="Amann R."/>
            <person name="Jetten M.S.M."/>
            <person name="Mascher T."/>
            <person name="Medema M.H."/>
            <person name="Devos D.P."/>
            <person name="Kaster A.-K."/>
            <person name="Ovreas L."/>
            <person name="Rohde M."/>
            <person name="Galperin M.Y."/>
            <person name="Jogler C."/>
        </authorList>
    </citation>
    <scope>NUCLEOTIDE SEQUENCE [LARGE SCALE GENOMIC DNA]</scope>
    <source>
        <strain evidence="8 9">Pr1d</strain>
    </source>
</reference>
<dbReference type="InterPro" id="IPR029063">
    <property type="entry name" value="SAM-dependent_MTases_sf"/>
</dbReference>
<proteinExistence type="predicted"/>
<evidence type="ECO:0000313" key="8">
    <source>
        <dbReference type="EMBL" id="QEG34579.1"/>
    </source>
</evidence>
<dbReference type="CDD" id="cd02440">
    <property type="entry name" value="AdoMet_MTases"/>
    <property type="match status" value="1"/>
</dbReference>
<evidence type="ECO:0000256" key="2">
    <source>
        <dbReference type="ARBA" id="ARBA00022552"/>
    </source>
</evidence>
<keyword evidence="1" id="KW-0963">Cytoplasm</keyword>
<dbReference type="PANTHER" id="PTHR47313:SF1">
    <property type="entry name" value="RIBOSOMAL RNA LARGE SUBUNIT METHYLTRANSFERASE K_L"/>
    <property type="match status" value="1"/>
</dbReference>
<dbReference type="GO" id="GO:0008990">
    <property type="term" value="F:rRNA (guanine-N2-)-methyltransferase activity"/>
    <property type="evidence" value="ECO:0007669"/>
    <property type="project" value="InterPro"/>
</dbReference>
<dbReference type="InterPro" id="IPR017244">
    <property type="entry name" value="23SrRNA_methyltr_KL"/>
</dbReference>
<evidence type="ECO:0000259" key="7">
    <source>
        <dbReference type="PROSITE" id="PS51165"/>
    </source>
</evidence>
<dbReference type="SMART" id="SM00981">
    <property type="entry name" value="THUMP"/>
    <property type="match status" value="1"/>
</dbReference>
<dbReference type="Gene3D" id="3.30.750.80">
    <property type="entry name" value="RNA methyltransferase domain (HRMD) like"/>
    <property type="match status" value="1"/>
</dbReference>
<dbReference type="EMBL" id="CP042913">
    <property type="protein sequence ID" value="QEG34579.1"/>
    <property type="molecule type" value="Genomic_DNA"/>
</dbReference>
<accession>A0A5B9Q9Z1</accession>
<keyword evidence="3 8" id="KW-0489">Methyltransferase</keyword>